<evidence type="ECO:0000256" key="5">
    <source>
        <dbReference type="ARBA" id="ARBA00022692"/>
    </source>
</evidence>
<feature type="domain" description="Cyclic nucleotide-binding" evidence="16">
    <location>
        <begin position="705"/>
        <end position="741"/>
    </location>
</feature>
<dbReference type="CDD" id="cd00038">
    <property type="entry name" value="CAP_ED"/>
    <property type="match status" value="2"/>
</dbReference>
<evidence type="ECO:0000256" key="6">
    <source>
        <dbReference type="ARBA" id="ARBA00022801"/>
    </source>
</evidence>
<organism evidence="18 19">
    <name type="scientific">Sporothrix epigloea</name>
    <dbReference type="NCBI Taxonomy" id="1892477"/>
    <lineage>
        <taxon>Eukaryota</taxon>
        <taxon>Fungi</taxon>
        <taxon>Dikarya</taxon>
        <taxon>Ascomycota</taxon>
        <taxon>Pezizomycotina</taxon>
        <taxon>Sordariomycetes</taxon>
        <taxon>Sordariomycetidae</taxon>
        <taxon>Ophiostomatales</taxon>
        <taxon>Ophiostomataceae</taxon>
        <taxon>Sporothrix</taxon>
    </lineage>
</organism>
<dbReference type="SMART" id="SM00100">
    <property type="entry name" value="cNMP"/>
    <property type="match status" value="1"/>
</dbReference>
<accession>A0ABP0D9I1</accession>
<dbReference type="Pfam" id="PF01734">
    <property type="entry name" value="Patatin"/>
    <property type="match status" value="1"/>
</dbReference>
<sequence length="1547" mass="169306">MSAPNIVAAGSSSISNTVAVVTSSLDAAIAQGVSTAAAIAHDVTTTHGSSSWIGLFVRLILSGLHVVSIVLYFVLKAATFSLPTLLYTLFSTTLTVTMNATTLMVIFVILFSAASWFVRYRYLNMYARLPPEPQRKEPDIDMFPDTHEEDIKSGFSSYLDEFLSAIKIFGYLERPVFHELTRSMMTRKLIAGETLDLEEEKGFCIVVDGLVEIFVKSSGLVQRRNTDRNSRHGSDLKMASSDDEDEPPAHGNQRYQLLTEVRNGAPMSSLFSLMSLFTEDIHLQLAEDDSVQPTPSVSSGLDSPGQFSGPNFRAQESRAPLARAPLYTAGSTITESRQMANAAGTPPFVVPNLSHVPPIALDSPHPQRPRPKRATTNSVHPDIIARATVDTTIAIIPASAFRRLIRIYPKATSHIVHVILSRFQRVTLATAYNYLGLSEEVLLTEDNMTKYTMCQLPNVLRGDALERLKEKFHSERERIGEDETNKGIALHNPATNRRKRSATTLRKEAALHALARHRPSLAAASISPLTQDRSSLFNNSPGDLFATTAANPNSVGGGASAGATPSFNDAPLGSDYFHVEESLAKSPLAQRSFNPFATQKHSRPSIDSRDGLDEDNVFRASILECMFKAIGLSSSTTTPREPESVEASPRLGSYDSFRQRSSSNAFGFMDSFGGSVASFDGDGESITSSGATANTPPSVQSLAQDMVDEAEIVFFPKGSVLVEQGERNPGLYYVIDGFLDVCMSTGSSSNDILRPAVPDVHSTSPFPLGADNFGSLSGKAPKQAALGQNKATKSGGKSKPKSLRRSVALIKPGGLAGYIGTVSSYRSFIDVVAKTDVYVGFLPRASIERIVDRYPIVLLTMAKRLTHILPRLILHIDFALEWLQVNAGQVIFHKNQESEAIYIVLNGRLRLVDDRKGGRVSVLAEYGQGESIGELEVLTESARSGTLHAIRDTELVKFPRTLFNSLAQEHPNITMKISKIIASRMRNIMDNPAAALSHLDSQSANSIEKGSSTDNLRTVAILPVTSGVPVVEFGDKLMSALSQVGTPNGATSLNQAAILNHLGRHAFNRMGKLKLSQYLADLEEKYSLVVYVADTSVNSPWTQTCITQADCILLVGLGESSPEIGEYERFMLGMKSTARKLLVLLHSERYSASGLTRSWLKNRVWINGGHYHVQMSLDGQTVPIHQPPKRLGPSLKERVQIIQAEIQKYTSRKVRRRPFYSPDAPFKNDFHRLARRLCGKSIGLVLGGGGARGFAQVGIIRALENAGIPIDMIGGTSMGAFVGALYARHADVVPIFGLSKRFAGRMASIWRFALDLTYPSVSYTTGHEFNRGIYKSFGKAQIEDFWLEYYCNTTNISKSRAEFHTSGYAWRYVRASMSLAGLLPPLCDEGSMLLDGGYIDNLTVSHMKALGADIIFAVDVGALDDDTPQAFGDTLSGFWACFNRWNPLSATPNPPTLAEIQARLAYVSSVDALEQAKVLPGCIYMRPPINDFGTLEFGRFDEIVQVGYQYGQTFLQKLREEGRLPLMEETEEKKALRRTMAPRRASI</sequence>
<evidence type="ECO:0000256" key="3">
    <source>
        <dbReference type="ARBA" id="ARBA00013274"/>
    </source>
</evidence>
<evidence type="ECO:0000256" key="8">
    <source>
        <dbReference type="ARBA" id="ARBA00022989"/>
    </source>
</evidence>
<evidence type="ECO:0000256" key="10">
    <source>
        <dbReference type="ARBA" id="ARBA00023136"/>
    </source>
</evidence>
<feature type="region of interest" description="Disordered" evidence="15">
    <location>
        <begin position="224"/>
        <end position="251"/>
    </location>
</feature>
<evidence type="ECO:0000256" key="4">
    <source>
        <dbReference type="ARBA" id="ARBA00018317"/>
    </source>
</evidence>
<name>A0ABP0D9I1_9PEZI</name>
<evidence type="ECO:0000256" key="14">
    <source>
        <dbReference type="RuleBase" id="RU362043"/>
    </source>
</evidence>
<evidence type="ECO:0000259" key="16">
    <source>
        <dbReference type="PROSITE" id="PS50042"/>
    </source>
</evidence>
<feature type="short sequence motif" description="DGA/G" evidence="13">
    <location>
        <begin position="1395"/>
        <end position="1397"/>
    </location>
</feature>
<dbReference type="PANTHER" id="PTHR14226">
    <property type="entry name" value="NEUROPATHY TARGET ESTERASE/SWISS CHEESE D.MELANOGASTER"/>
    <property type="match status" value="1"/>
</dbReference>
<dbReference type="SUPFAM" id="SSF51206">
    <property type="entry name" value="cAMP-binding domain-like"/>
    <property type="match status" value="3"/>
</dbReference>
<evidence type="ECO:0000313" key="18">
    <source>
        <dbReference type="EMBL" id="CAK7264891.1"/>
    </source>
</evidence>
<dbReference type="EC" id="3.1.1.5" evidence="3 14"/>
<evidence type="ECO:0000256" key="12">
    <source>
        <dbReference type="ARBA" id="ARBA00049531"/>
    </source>
</evidence>
<dbReference type="PROSITE" id="PS50042">
    <property type="entry name" value="CNMP_BINDING_3"/>
    <property type="match status" value="2"/>
</dbReference>
<feature type="compositionally biased region" description="Basic and acidic residues" evidence="15">
    <location>
        <begin position="224"/>
        <end position="235"/>
    </location>
</feature>
<proteinExistence type="inferred from homology"/>
<evidence type="ECO:0000256" key="9">
    <source>
        <dbReference type="ARBA" id="ARBA00023098"/>
    </source>
</evidence>
<keyword evidence="7 13" id="KW-0442">Lipid degradation</keyword>
<feature type="short sequence motif" description="GXSXG" evidence="13">
    <location>
        <begin position="1275"/>
        <end position="1279"/>
    </location>
</feature>
<dbReference type="PROSITE" id="PS51635">
    <property type="entry name" value="PNPLA"/>
    <property type="match status" value="1"/>
</dbReference>
<dbReference type="Gene3D" id="2.60.120.10">
    <property type="entry name" value="Jelly Rolls"/>
    <property type="match status" value="3"/>
</dbReference>
<keyword evidence="10 14" id="KW-0472">Membrane</keyword>
<dbReference type="PANTHER" id="PTHR14226:SF29">
    <property type="entry name" value="NEUROPATHY TARGET ESTERASE SWS"/>
    <property type="match status" value="1"/>
</dbReference>
<dbReference type="SUPFAM" id="SSF52151">
    <property type="entry name" value="FabD/lysophospholipase-like"/>
    <property type="match status" value="1"/>
</dbReference>
<evidence type="ECO:0000256" key="2">
    <source>
        <dbReference type="ARBA" id="ARBA00006636"/>
    </source>
</evidence>
<dbReference type="InterPro" id="IPR002641">
    <property type="entry name" value="PNPLA_dom"/>
</dbReference>
<dbReference type="InterPro" id="IPR000595">
    <property type="entry name" value="cNMP-bd_dom"/>
</dbReference>
<dbReference type="InterPro" id="IPR016035">
    <property type="entry name" value="Acyl_Trfase/lysoPLipase"/>
</dbReference>
<keyword evidence="6 13" id="KW-0378">Hydrolase</keyword>
<dbReference type="Gene3D" id="3.40.1090.10">
    <property type="entry name" value="Cytosolic phospholipase A2 catalytic domain"/>
    <property type="match status" value="2"/>
</dbReference>
<evidence type="ECO:0000256" key="13">
    <source>
        <dbReference type="PROSITE-ProRule" id="PRU01161"/>
    </source>
</evidence>
<comment type="subcellular location">
    <subcellularLocation>
        <location evidence="14">Endoplasmic reticulum membrane</location>
    </subcellularLocation>
    <subcellularLocation>
        <location evidence="1">Membrane</location>
    </subcellularLocation>
</comment>
<feature type="active site" description="Nucleophile" evidence="13">
    <location>
        <position position="1277"/>
    </location>
</feature>
<evidence type="ECO:0000256" key="15">
    <source>
        <dbReference type="SAM" id="MobiDB-lite"/>
    </source>
</evidence>
<dbReference type="Pfam" id="PF00027">
    <property type="entry name" value="cNMP_binding"/>
    <property type="match status" value="1"/>
</dbReference>
<keyword evidence="9 13" id="KW-0443">Lipid metabolism</keyword>
<comment type="caution">
    <text evidence="18">The sequence shown here is derived from an EMBL/GenBank/DDBJ whole genome shotgun (WGS) entry which is preliminary data.</text>
</comment>
<feature type="transmembrane region" description="Helical" evidence="14">
    <location>
        <begin position="87"/>
        <end position="118"/>
    </location>
</feature>
<dbReference type="InterPro" id="IPR050301">
    <property type="entry name" value="NTE"/>
</dbReference>
<feature type="domain" description="PNPLA" evidence="17">
    <location>
        <begin position="1244"/>
        <end position="1408"/>
    </location>
</feature>
<keyword evidence="14" id="KW-0256">Endoplasmic reticulum</keyword>
<gene>
    <name evidence="18" type="primary">NTE1</name>
    <name evidence="18" type="ORF">SEPCBS57363_001307</name>
</gene>
<dbReference type="InterPro" id="IPR014710">
    <property type="entry name" value="RmlC-like_jellyroll"/>
</dbReference>
<protein>
    <recommendedName>
        <fullName evidence="4 14">Lysophospholipase NTE1</fullName>
        <ecNumber evidence="3 14">3.1.1.5</ecNumber>
    </recommendedName>
    <alternativeName>
        <fullName evidence="14">Intracellular phospholipase B</fullName>
    </alternativeName>
</protein>
<keyword evidence="8 14" id="KW-1133">Transmembrane helix</keyword>
<feature type="short sequence motif" description="GXGXXG" evidence="13">
    <location>
        <begin position="1248"/>
        <end position="1253"/>
    </location>
</feature>
<dbReference type="EMBL" id="CAWUOM010000013">
    <property type="protein sequence ID" value="CAK7264891.1"/>
    <property type="molecule type" value="Genomic_DNA"/>
</dbReference>
<dbReference type="Pfam" id="PF24179">
    <property type="entry name" value="NTE_Ploop"/>
    <property type="match status" value="1"/>
</dbReference>
<dbReference type="InterPro" id="IPR056556">
    <property type="entry name" value="NTE1_P-loop_dom"/>
</dbReference>
<reference evidence="18 19" key="1">
    <citation type="submission" date="2024-01" db="EMBL/GenBank/DDBJ databases">
        <authorList>
            <person name="Allen C."/>
            <person name="Tagirdzhanova G."/>
        </authorList>
    </citation>
    <scope>NUCLEOTIDE SEQUENCE [LARGE SCALE GENOMIC DNA]</scope>
    <source>
        <strain evidence="18 19">CBS 573.63</strain>
    </source>
</reference>
<evidence type="ECO:0000259" key="17">
    <source>
        <dbReference type="PROSITE" id="PS51635"/>
    </source>
</evidence>
<keyword evidence="19" id="KW-1185">Reference proteome</keyword>
<feature type="transmembrane region" description="Helical" evidence="14">
    <location>
        <begin position="52"/>
        <end position="75"/>
    </location>
</feature>
<evidence type="ECO:0000256" key="11">
    <source>
        <dbReference type="ARBA" id="ARBA00024965"/>
    </source>
</evidence>
<comment type="function">
    <text evidence="11">Intracellular phospholipase B that catalyzes the double deacylation of phosphatidylcholine (PC) to glycerophosphocholine (GroPCho). Plays an important role in membrane lipid homeostasis. Responsible for the rapid PC turnover in response to inositol, elevated temperatures, or when choline is present in the growth medium.</text>
</comment>
<feature type="active site" description="Proton acceptor" evidence="13">
    <location>
        <position position="1395"/>
    </location>
</feature>
<dbReference type="Proteomes" id="UP001642501">
    <property type="component" value="Unassembled WGS sequence"/>
</dbReference>
<feature type="domain" description="Cyclic nucleotide-binding" evidence="16">
    <location>
        <begin position="864"/>
        <end position="984"/>
    </location>
</feature>
<evidence type="ECO:0000256" key="7">
    <source>
        <dbReference type="ARBA" id="ARBA00022963"/>
    </source>
</evidence>
<evidence type="ECO:0000313" key="19">
    <source>
        <dbReference type="Proteomes" id="UP001642501"/>
    </source>
</evidence>
<keyword evidence="5 14" id="KW-0812">Transmembrane</keyword>
<comment type="catalytic activity">
    <reaction evidence="12 14">
        <text>a 1-acyl-sn-glycero-3-phosphocholine + H2O = sn-glycerol 3-phosphocholine + a fatty acid + H(+)</text>
        <dbReference type="Rhea" id="RHEA:15177"/>
        <dbReference type="ChEBI" id="CHEBI:15377"/>
        <dbReference type="ChEBI" id="CHEBI:15378"/>
        <dbReference type="ChEBI" id="CHEBI:16870"/>
        <dbReference type="ChEBI" id="CHEBI:28868"/>
        <dbReference type="ChEBI" id="CHEBI:58168"/>
        <dbReference type="EC" id="3.1.1.5"/>
    </reaction>
</comment>
<dbReference type="InterPro" id="IPR018490">
    <property type="entry name" value="cNMP-bd_dom_sf"/>
</dbReference>
<evidence type="ECO:0000256" key="1">
    <source>
        <dbReference type="ARBA" id="ARBA00004370"/>
    </source>
</evidence>
<comment type="similarity">
    <text evidence="2 14">Belongs to the NTE family.</text>
</comment>